<keyword evidence="3" id="KW-1185">Reference proteome</keyword>
<comment type="caution">
    <text evidence="2">The sequence shown here is derived from an EMBL/GenBank/DDBJ whole genome shotgun (WGS) entry which is preliminary data.</text>
</comment>
<evidence type="ECO:0000313" key="3">
    <source>
        <dbReference type="Proteomes" id="UP000499080"/>
    </source>
</evidence>
<protein>
    <recommendedName>
        <fullName evidence="1">Tc1-like transposase DDE domain-containing protein</fullName>
    </recommendedName>
</protein>
<dbReference type="EMBL" id="BGPR01001275">
    <property type="protein sequence ID" value="GBM49892.1"/>
    <property type="molecule type" value="Genomic_DNA"/>
</dbReference>
<dbReference type="InterPro" id="IPR038717">
    <property type="entry name" value="Tc1-like_DDE_dom"/>
</dbReference>
<sequence length="171" mass="18846">MISYVADNPLPEAPLITSGDYLFQQDNASVHASQTSKSWFDTNFVKLLDWPARSPDLNPLENLWGILAHEWREPVWLPSRIDACARGHHWVVGSGSGAMNAEILCQVGYKLTFEIRTPIGSDGCWHAESSNPAPVEGFCRCICSLISQRISLRPSGEAIDASQNVPNSPIK</sequence>
<dbReference type="Gene3D" id="3.30.420.10">
    <property type="entry name" value="Ribonuclease H-like superfamily/Ribonuclease H"/>
    <property type="match status" value="1"/>
</dbReference>
<dbReference type="Proteomes" id="UP000499080">
    <property type="component" value="Unassembled WGS sequence"/>
</dbReference>
<name>A0A4Y2G7R2_ARAVE</name>
<evidence type="ECO:0000259" key="1">
    <source>
        <dbReference type="Pfam" id="PF13358"/>
    </source>
</evidence>
<proteinExistence type="predicted"/>
<accession>A0A4Y2G7R2</accession>
<evidence type="ECO:0000313" key="2">
    <source>
        <dbReference type="EMBL" id="GBM49892.1"/>
    </source>
</evidence>
<organism evidence="2 3">
    <name type="scientific">Araneus ventricosus</name>
    <name type="common">Orbweaver spider</name>
    <name type="synonym">Epeira ventricosa</name>
    <dbReference type="NCBI Taxonomy" id="182803"/>
    <lineage>
        <taxon>Eukaryota</taxon>
        <taxon>Metazoa</taxon>
        <taxon>Ecdysozoa</taxon>
        <taxon>Arthropoda</taxon>
        <taxon>Chelicerata</taxon>
        <taxon>Arachnida</taxon>
        <taxon>Araneae</taxon>
        <taxon>Araneomorphae</taxon>
        <taxon>Entelegynae</taxon>
        <taxon>Araneoidea</taxon>
        <taxon>Araneidae</taxon>
        <taxon>Araneus</taxon>
    </lineage>
</organism>
<dbReference type="GO" id="GO:0003676">
    <property type="term" value="F:nucleic acid binding"/>
    <property type="evidence" value="ECO:0007669"/>
    <property type="project" value="InterPro"/>
</dbReference>
<reference evidence="2 3" key="1">
    <citation type="journal article" date="2019" name="Sci. Rep.">
        <title>Orb-weaving spider Araneus ventricosus genome elucidates the spidroin gene catalogue.</title>
        <authorList>
            <person name="Kono N."/>
            <person name="Nakamura H."/>
            <person name="Ohtoshi R."/>
            <person name="Moran D.A.P."/>
            <person name="Shinohara A."/>
            <person name="Yoshida Y."/>
            <person name="Fujiwara M."/>
            <person name="Mori M."/>
            <person name="Tomita M."/>
            <person name="Arakawa K."/>
        </authorList>
    </citation>
    <scope>NUCLEOTIDE SEQUENCE [LARGE SCALE GENOMIC DNA]</scope>
</reference>
<gene>
    <name evidence="2" type="ORF">AVEN_92158_1</name>
</gene>
<dbReference type="AlphaFoldDB" id="A0A4Y2G7R2"/>
<dbReference type="Pfam" id="PF13358">
    <property type="entry name" value="DDE_3"/>
    <property type="match status" value="1"/>
</dbReference>
<feature type="domain" description="Tc1-like transposase DDE" evidence="1">
    <location>
        <begin position="26"/>
        <end position="73"/>
    </location>
</feature>
<dbReference type="OrthoDB" id="9996331at2759"/>
<dbReference type="InterPro" id="IPR036397">
    <property type="entry name" value="RNaseH_sf"/>
</dbReference>